<evidence type="ECO:0008006" key="4">
    <source>
        <dbReference type="Google" id="ProtNLM"/>
    </source>
</evidence>
<dbReference type="PANTHER" id="PTHR11362:SF82">
    <property type="entry name" value="PHOSPHATIDYLETHANOLAMINE-BINDING PROTEIN 4"/>
    <property type="match status" value="1"/>
</dbReference>
<dbReference type="EMBL" id="JBJJXI010000020">
    <property type="protein sequence ID" value="KAL3405732.1"/>
    <property type="molecule type" value="Genomic_DNA"/>
</dbReference>
<dbReference type="Pfam" id="PF01161">
    <property type="entry name" value="PBP"/>
    <property type="match status" value="1"/>
</dbReference>
<feature type="chain" id="PRO_5044874458" description="Phosphatidylethanolamine-binding protein" evidence="1">
    <location>
        <begin position="29"/>
        <end position="224"/>
    </location>
</feature>
<feature type="signal peptide" evidence="1">
    <location>
        <begin position="1"/>
        <end position="28"/>
    </location>
</feature>
<protein>
    <recommendedName>
        <fullName evidence="4">Phosphatidylethanolamine-binding protein</fullName>
    </recommendedName>
</protein>
<dbReference type="InterPro" id="IPR035810">
    <property type="entry name" value="PEBP_euk"/>
</dbReference>
<dbReference type="Proteomes" id="UP001627154">
    <property type="component" value="Unassembled WGS sequence"/>
</dbReference>
<dbReference type="CDD" id="cd00866">
    <property type="entry name" value="PEBP_euk"/>
    <property type="match status" value="1"/>
</dbReference>
<evidence type="ECO:0000256" key="1">
    <source>
        <dbReference type="SAM" id="SignalP"/>
    </source>
</evidence>
<comment type="caution">
    <text evidence="2">The sequence shown here is derived from an EMBL/GenBank/DDBJ whole genome shotgun (WGS) entry which is preliminary data.</text>
</comment>
<dbReference type="SUPFAM" id="SSF49777">
    <property type="entry name" value="PEBP-like"/>
    <property type="match status" value="1"/>
</dbReference>
<organism evidence="2 3">
    <name type="scientific">Trichogramma kaykai</name>
    <dbReference type="NCBI Taxonomy" id="54128"/>
    <lineage>
        <taxon>Eukaryota</taxon>
        <taxon>Metazoa</taxon>
        <taxon>Ecdysozoa</taxon>
        <taxon>Arthropoda</taxon>
        <taxon>Hexapoda</taxon>
        <taxon>Insecta</taxon>
        <taxon>Pterygota</taxon>
        <taxon>Neoptera</taxon>
        <taxon>Endopterygota</taxon>
        <taxon>Hymenoptera</taxon>
        <taxon>Apocrita</taxon>
        <taxon>Proctotrupomorpha</taxon>
        <taxon>Chalcidoidea</taxon>
        <taxon>Trichogrammatidae</taxon>
        <taxon>Trichogramma</taxon>
    </lineage>
</organism>
<evidence type="ECO:0000313" key="2">
    <source>
        <dbReference type="EMBL" id="KAL3405732.1"/>
    </source>
</evidence>
<dbReference type="Gene3D" id="3.90.280.10">
    <property type="entry name" value="PEBP-like"/>
    <property type="match status" value="1"/>
</dbReference>
<accession>A0ABD2XLN8</accession>
<name>A0ABD2XLN8_9HYME</name>
<dbReference type="InterPro" id="IPR008914">
    <property type="entry name" value="PEBP"/>
</dbReference>
<keyword evidence="1" id="KW-0732">Signal</keyword>
<evidence type="ECO:0000313" key="3">
    <source>
        <dbReference type="Proteomes" id="UP001627154"/>
    </source>
</evidence>
<reference evidence="2 3" key="1">
    <citation type="journal article" date="2024" name="bioRxiv">
        <title>A reference genome for Trichogramma kaykai: A tiny desert-dwelling parasitoid wasp with competing sex-ratio distorters.</title>
        <authorList>
            <person name="Culotta J."/>
            <person name="Lindsey A.R."/>
        </authorList>
    </citation>
    <scope>NUCLEOTIDE SEQUENCE [LARGE SCALE GENOMIC DNA]</scope>
    <source>
        <strain evidence="2 3">KSX58</strain>
    </source>
</reference>
<dbReference type="AlphaFoldDB" id="A0ABD2XLN8"/>
<dbReference type="InterPro" id="IPR036610">
    <property type="entry name" value="PEBP-like_sf"/>
</dbReference>
<proteinExistence type="predicted"/>
<dbReference type="PANTHER" id="PTHR11362">
    <property type="entry name" value="PHOSPHATIDYLETHANOLAMINE-BINDING PROTEIN"/>
    <property type="match status" value="1"/>
</dbReference>
<gene>
    <name evidence="2" type="ORF">TKK_002081</name>
</gene>
<keyword evidence="3" id="KW-1185">Reference proteome</keyword>
<sequence length="224" mass="25173">MHVHPPFIGHRASLFSILLLLLLLASRASICVRAADLASYVVDTQIVPDALDEAPKELLSVSYGGKQVQVGEEWTPTACKDPPTIDMHYDPAKFYTLIMTDIDAPKRSKPTYREFLAWCVVNIPGDHFAAGQVLAEYSGIGPPKDSGEHRVLFTLYEQQGSHEYDEKFIDSRQLGWRLWFSQRNFSNRHGMANGGQPVAAAVLVANYDQYSDKLADEFKKRLKM</sequence>